<dbReference type="AlphaFoldDB" id="A0AAV4Y670"/>
<accession>A0AAV4Y670</accession>
<reference evidence="2 3" key="1">
    <citation type="submission" date="2021-06" db="EMBL/GenBank/DDBJ databases">
        <title>Caerostris extrusa draft genome.</title>
        <authorList>
            <person name="Kono N."/>
            <person name="Arakawa K."/>
        </authorList>
    </citation>
    <scope>NUCLEOTIDE SEQUENCE [LARGE SCALE GENOMIC DNA]</scope>
</reference>
<proteinExistence type="predicted"/>
<dbReference type="GO" id="GO:0051424">
    <property type="term" value="F:corticotropin-releasing hormone binding"/>
    <property type="evidence" value="ECO:0007669"/>
    <property type="project" value="InterPro"/>
</dbReference>
<evidence type="ECO:0000313" key="2">
    <source>
        <dbReference type="EMBL" id="GIZ01642.1"/>
    </source>
</evidence>
<dbReference type="GO" id="GO:0051460">
    <property type="term" value="P:negative regulation of corticotropin secretion"/>
    <property type="evidence" value="ECO:0007669"/>
    <property type="project" value="TreeGrafter"/>
</dbReference>
<dbReference type="GO" id="GO:0005615">
    <property type="term" value="C:extracellular space"/>
    <property type="evidence" value="ECO:0007669"/>
    <property type="project" value="TreeGrafter"/>
</dbReference>
<dbReference type="GO" id="GO:0009755">
    <property type="term" value="P:hormone-mediated signaling pathway"/>
    <property type="evidence" value="ECO:0007669"/>
    <property type="project" value="TreeGrafter"/>
</dbReference>
<comment type="caution">
    <text evidence="2">The sequence shown here is derived from an EMBL/GenBank/DDBJ whole genome shotgun (WGS) entry which is preliminary data.</text>
</comment>
<evidence type="ECO:0000313" key="3">
    <source>
        <dbReference type="Proteomes" id="UP001054945"/>
    </source>
</evidence>
<dbReference type="InterPro" id="IPR056177">
    <property type="entry name" value="CRF-BP_N"/>
</dbReference>
<dbReference type="Pfam" id="PF05428">
    <property type="entry name" value="CRF-BP_N"/>
    <property type="match status" value="1"/>
</dbReference>
<dbReference type="InterPro" id="IPR008435">
    <property type="entry name" value="CRF-bd"/>
</dbReference>
<dbReference type="PANTHER" id="PTHR10278:SF0">
    <property type="entry name" value="CORTICOTROPIN-RELEASING FACTOR-BINDING PROTEIN"/>
    <property type="match status" value="1"/>
</dbReference>
<dbReference type="PANTHER" id="PTHR10278">
    <property type="entry name" value="CORTICOTROPIN-RELEASING FACTOR-BINDING PROTEIN"/>
    <property type="match status" value="1"/>
</dbReference>
<gene>
    <name evidence="2" type="primary">CRHBP_1</name>
    <name evidence="2" type="ORF">CEXT_99871</name>
</gene>
<name>A0AAV4Y670_CAEEX</name>
<protein>
    <submittedName>
        <fullName evidence="2">Corticotropin-releasing factor-binding protein</fullName>
    </submittedName>
</protein>
<evidence type="ECO:0000259" key="1">
    <source>
        <dbReference type="Pfam" id="PF05428"/>
    </source>
</evidence>
<organism evidence="2 3">
    <name type="scientific">Caerostris extrusa</name>
    <name type="common">Bark spider</name>
    <name type="synonym">Caerostris bankana</name>
    <dbReference type="NCBI Taxonomy" id="172846"/>
    <lineage>
        <taxon>Eukaryota</taxon>
        <taxon>Metazoa</taxon>
        <taxon>Ecdysozoa</taxon>
        <taxon>Arthropoda</taxon>
        <taxon>Chelicerata</taxon>
        <taxon>Arachnida</taxon>
        <taxon>Araneae</taxon>
        <taxon>Araneomorphae</taxon>
        <taxon>Entelegynae</taxon>
        <taxon>Araneoidea</taxon>
        <taxon>Araneidae</taxon>
        <taxon>Caerostris</taxon>
    </lineage>
</organism>
<dbReference type="EMBL" id="BPLR01018697">
    <property type="protein sequence ID" value="GIZ01642.1"/>
    <property type="molecule type" value="Genomic_DNA"/>
</dbReference>
<dbReference type="Proteomes" id="UP001054945">
    <property type="component" value="Unassembled WGS sequence"/>
</dbReference>
<keyword evidence="3" id="KW-1185">Reference proteome</keyword>
<feature type="domain" description="Corticotropin-releasing factor binding protein N-terminal" evidence="1">
    <location>
        <begin position="6"/>
        <end position="71"/>
    </location>
</feature>
<sequence length="136" mass="15910">MCHSSFKVVDGWELNGQFFPGTEDHPKPAEKRFAEYCGENRPWKTQITSQNVGLLEFRIPIKGEGFTVSIEFRPNPKPSYFRYSGKVRSIFSDQDLESYDLRAWRIELQAHRDQTKIIIISTPEQHHYIKASFSEL</sequence>